<dbReference type="RefSeq" id="WP_163949849.1">
    <property type="nucleotide sequence ID" value="NZ_JAAIKC010000007.1"/>
</dbReference>
<gene>
    <name evidence="1" type="ORF">GK047_18215</name>
</gene>
<sequence>MIHLIARLGEIYDFIYQGLKNQKETRKYLFCIHENGAEFVIDLYNNILFWDTGGFERKGTLELTVTIYQNEIVRSLVGVTGYHKSGTSNCSPAILFDSIISCDDEETLKKLYTVTDEEKRFFN</sequence>
<evidence type="ECO:0000313" key="1">
    <source>
        <dbReference type="EMBL" id="NEW07938.1"/>
    </source>
</evidence>
<organism evidence="1">
    <name type="scientific">Paenibacillus sp. SYP-B3998</name>
    <dbReference type="NCBI Taxonomy" id="2678564"/>
    <lineage>
        <taxon>Bacteria</taxon>
        <taxon>Bacillati</taxon>
        <taxon>Bacillota</taxon>
        <taxon>Bacilli</taxon>
        <taxon>Bacillales</taxon>
        <taxon>Paenibacillaceae</taxon>
        <taxon>Paenibacillus</taxon>
    </lineage>
</organism>
<reference evidence="1" key="1">
    <citation type="submission" date="2020-02" db="EMBL/GenBank/DDBJ databases">
        <authorList>
            <person name="Shen X.-R."/>
            <person name="Zhang Y.-X."/>
        </authorList>
    </citation>
    <scope>NUCLEOTIDE SEQUENCE</scope>
    <source>
        <strain evidence="1">SYP-B3998</strain>
    </source>
</reference>
<proteinExistence type="predicted"/>
<dbReference type="EMBL" id="JAAIKC010000007">
    <property type="protein sequence ID" value="NEW07938.1"/>
    <property type="molecule type" value="Genomic_DNA"/>
</dbReference>
<accession>A0A6G4A0W6</accession>
<dbReference type="AlphaFoldDB" id="A0A6G4A0W6"/>
<name>A0A6G4A0W6_9BACL</name>
<protein>
    <submittedName>
        <fullName evidence="1">Uncharacterized protein</fullName>
    </submittedName>
</protein>
<comment type="caution">
    <text evidence="1">The sequence shown here is derived from an EMBL/GenBank/DDBJ whole genome shotgun (WGS) entry which is preliminary data.</text>
</comment>